<organism evidence="5 6">
    <name type="scientific">Undibacterium flavidum</name>
    <dbReference type="NCBI Taxonomy" id="2762297"/>
    <lineage>
        <taxon>Bacteria</taxon>
        <taxon>Pseudomonadati</taxon>
        <taxon>Pseudomonadota</taxon>
        <taxon>Betaproteobacteria</taxon>
        <taxon>Burkholderiales</taxon>
        <taxon>Oxalobacteraceae</taxon>
        <taxon>Undibacterium</taxon>
    </lineage>
</organism>
<dbReference type="InterPro" id="IPR004358">
    <property type="entry name" value="Sig_transdc_His_kin-like_C"/>
</dbReference>
<dbReference type="Proteomes" id="UP000624279">
    <property type="component" value="Unassembled WGS sequence"/>
</dbReference>
<name>A0ABR6YHK0_9BURK</name>
<keyword evidence="3" id="KW-0597">Phosphoprotein</keyword>
<dbReference type="PANTHER" id="PTHR43547">
    <property type="entry name" value="TWO-COMPONENT HISTIDINE KINASE"/>
    <property type="match status" value="1"/>
</dbReference>
<dbReference type="SMART" id="SM00387">
    <property type="entry name" value="HATPase_c"/>
    <property type="match status" value="1"/>
</dbReference>
<evidence type="ECO:0000256" key="2">
    <source>
        <dbReference type="ARBA" id="ARBA00012438"/>
    </source>
</evidence>
<comment type="caution">
    <text evidence="5">The sequence shown here is derived from an EMBL/GenBank/DDBJ whole genome shotgun (WGS) entry which is preliminary data.</text>
</comment>
<gene>
    <name evidence="5" type="ORF">H8K55_20895</name>
</gene>
<protein>
    <recommendedName>
        <fullName evidence="2">histidine kinase</fullName>
        <ecNumber evidence="2">2.7.13.3</ecNumber>
    </recommendedName>
</protein>
<dbReference type="PANTHER" id="PTHR43547:SF2">
    <property type="entry name" value="HYBRID SIGNAL TRANSDUCTION HISTIDINE KINASE C"/>
    <property type="match status" value="1"/>
</dbReference>
<evidence type="ECO:0000313" key="6">
    <source>
        <dbReference type="Proteomes" id="UP000624279"/>
    </source>
</evidence>
<dbReference type="InterPro" id="IPR036890">
    <property type="entry name" value="HATPase_C_sf"/>
</dbReference>
<dbReference type="InterPro" id="IPR003594">
    <property type="entry name" value="HATPase_dom"/>
</dbReference>
<dbReference type="EMBL" id="JACOGA010000031">
    <property type="protein sequence ID" value="MBC3876060.1"/>
    <property type="molecule type" value="Genomic_DNA"/>
</dbReference>
<dbReference type="GO" id="GO:0016301">
    <property type="term" value="F:kinase activity"/>
    <property type="evidence" value="ECO:0007669"/>
    <property type="project" value="UniProtKB-KW"/>
</dbReference>
<dbReference type="Gene3D" id="3.30.565.10">
    <property type="entry name" value="Histidine kinase-like ATPase, C-terminal domain"/>
    <property type="match status" value="1"/>
</dbReference>
<reference evidence="5 6" key="1">
    <citation type="submission" date="2020-08" db="EMBL/GenBank/DDBJ databases">
        <title>Novel species isolated from subtropical streams in China.</title>
        <authorList>
            <person name="Lu H."/>
        </authorList>
    </citation>
    <scope>NUCLEOTIDE SEQUENCE [LARGE SCALE GENOMIC DNA]</scope>
    <source>
        <strain evidence="5 6">LX15W</strain>
    </source>
</reference>
<dbReference type="PROSITE" id="PS50109">
    <property type="entry name" value="HIS_KIN"/>
    <property type="match status" value="1"/>
</dbReference>
<dbReference type="EC" id="2.7.13.3" evidence="2"/>
<proteinExistence type="predicted"/>
<dbReference type="RefSeq" id="WP_186944144.1">
    <property type="nucleotide sequence ID" value="NZ_JACOGA010000031.1"/>
</dbReference>
<evidence type="ECO:0000256" key="1">
    <source>
        <dbReference type="ARBA" id="ARBA00000085"/>
    </source>
</evidence>
<evidence type="ECO:0000313" key="5">
    <source>
        <dbReference type="EMBL" id="MBC3876060.1"/>
    </source>
</evidence>
<dbReference type="PRINTS" id="PR00344">
    <property type="entry name" value="BCTRLSENSOR"/>
</dbReference>
<dbReference type="Pfam" id="PF02518">
    <property type="entry name" value="HATPase_c"/>
    <property type="match status" value="1"/>
</dbReference>
<keyword evidence="5" id="KW-0808">Transferase</keyword>
<evidence type="ECO:0000259" key="4">
    <source>
        <dbReference type="PROSITE" id="PS50109"/>
    </source>
</evidence>
<dbReference type="SUPFAM" id="SSF55874">
    <property type="entry name" value="ATPase domain of HSP90 chaperone/DNA topoisomerase II/histidine kinase"/>
    <property type="match status" value="1"/>
</dbReference>
<evidence type="ECO:0000256" key="3">
    <source>
        <dbReference type="ARBA" id="ARBA00022553"/>
    </source>
</evidence>
<dbReference type="InterPro" id="IPR005467">
    <property type="entry name" value="His_kinase_dom"/>
</dbReference>
<feature type="domain" description="Histidine kinase" evidence="4">
    <location>
        <begin position="13"/>
        <end position="212"/>
    </location>
</feature>
<keyword evidence="5" id="KW-0418">Kinase</keyword>
<accession>A0ABR6YHK0</accession>
<comment type="catalytic activity">
    <reaction evidence="1">
        <text>ATP + protein L-histidine = ADP + protein N-phospho-L-histidine.</text>
        <dbReference type="EC" id="2.7.13.3"/>
    </reaction>
</comment>
<sequence length="212" mass="22928">MSATDSFSEIAALSIHDVKNNLAQLAAEAEARGDVKSQQLALQASETLTGLLCFYRSETHSLAVQIEAQDPQELIADLLSHHQGRLNNRADLHIQTHLEQAPGVAFYDKTLIQMVLANALQNALRYARSQIDISVVQADYLEICVQDDGDGYPAALLENHDQASAVSSEGTGLGLRLARSVVALHTNEGRCGEIRLSNLSQNGGAKFQLLLP</sequence>
<keyword evidence="6" id="KW-1185">Reference proteome</keyword>